<dbReference type="AlphaFoldDB" id="A0A5C5YYS0"/>
<evidence type="ECO:0000256" key="5">
    <source>
        <dbReference type="PIRSR" id="PIRSR634603-1"/>
    </source>
</evidence>
<evidence type="ECO:0000256" key="2">
    <source>
        <dbReference type="ARBA" id="ARBA00022723"/>
    </source>
</evidence>
<dbReference type="InterPro" id="IPR034593">
    <property type="entry name" value="DgoD-like"/>
</dbReference>
<dbReference type="CDD" id="cd03319">
    <property type="entry name" value="L-Ala-DL-Glu_epimerase"/>
    <property type="match status" value="1"/>
</dbReference>
<feature type="binding site" evidence="6">
    <location>
        <position position="231"/>
    </location>
    <ligand>
        <name>Mg(2+)</name>
        <dbReference type="ChEBI" id="CHEBI:18420"/>
    </ligand>
</feature>
<dbReference type="GO" id="GO:0046872">
    <property type="term" value="F:metal ion binding"/>
    <property type="evidence" value="ECO:0007669"/>
    <property type="project" value="UniProtKB-KW"/>
</dbReference>
<evidence type="ECO:0000256" key="1">
    <source>
        <dbReference type="ARBA" id="ARBA00008031"/>
    </source>
</evidence>
<reference evidence="9 10" key="1">
    <citation type="submission" date="2019-02" db="EMBL/GenBank/DDBJ databases">
        <title>Deep-cultivation of Planctomycetes and their phenomic and genomic characterization uncovers novel biology.</title>
        <authorList>
            <person name="Wiegand S."/>
            <person name="Jogler M."/>
            <person name="Boedeker C."/>
            <person name="Pinto D."/>
            <person name="Vollmers J."/>
            <person name="Rivas-Marin E."/>
            <person name="Kohn T."/>
            <person name="Peeters S.H."/>
            <person name="Heuer A."/>
            <person name="Rast P."/>
            <person name="Oberbeckmann S."/>
            <person name="Bunk B."/>
            <person name="Jeske O."/>
            <person name="Meyerdierks A."/>
            <person name="Storesund J.E."/>
            <person name="Kallscheuer N."/>
            <person name="Luecker S."/>
            <person name="Lage O.M."/>
            <person name="Pohl T."/>
            <person name="Merkel B.J."/>
            <person name="Hornburger P."/>
            <person name="Mueller R.-W."/>
            <person name="Bruemmer F."/>
            <person name="Labrenz M."/>
            <person name="Spormann A.M."/>
            <person name="Op Den Camp H."/>
            <person name="Overmann J."/>
            <person name="Amann R."/>
            <person name="Jetten M.S.M."/>
            <person name="Mascher T."/>
            <person name="Medema M.H."/>
            <person name="Devos D.P."/>
            <person name="Kaster A.-K."/>
            <person name="Ovreas L."/>
            <person name="Rohde M."/>
            <person name="Galperin M.Y."/>
            <person name="Jogler C."/>
        </authorList>
    </citation>
    <scope>NUCLEOTIDE SEQUENCE [LARGE SCALE GENOMIC DNA]</scope>
    <source>
        <strain evidence="9 10">CA13</strain>
    </source>
</reference>
<dbReference type="InterPro" id="IPR029017">
    <property type="entry name" value="Enolase-like_N"/>
</dbReference>
<keyword evidence="4 7" id="KW-0413">Isomerase</keyword>
<dbReference type="SUPFAM" id="SSF51604">
    <property type="entry name" value="Enolase C-terminal domain-like"/>
    <property type="match status" value="1"/>
</dbReference>
<feature type="domain" description="Mandelate racemase/muconate lactonizing enzyme C-terminal" evidence="8">
    <location>
        <begin position="133"/>
        <end position="227"/>
    </location>
</feature>
<feature type="active site" description="Proton acceptor; specific for (R)-substrate epimerization" evidence="5">
    <location>
        <position position="155"/>
    </location>
</feature>
<dbReference type="Pfam" id="PF13378">
    <property type="entry name" value="MR_MLE_C"/>
    <property type="match status" value="1"/>
</dbReference>
<dbReference type="InterPro" id="IPR029065">
    <property type="entry name" value="Enolase_C-like"/>
</dbReference>
<dbReference type="Pfam" id="PF02746">
    <property type="entry name" value="MR_MLE_N"/>
    <property type="match status" value="1"/>
</dbReference>
<evidence type="ECO:0000313" key="9">
    <source>
        <dbReference type="EMBL" id="TWT80194.1"/>
    </source>
</evidence>
<dbReference type="OrthoDB" id="9775391at2"/>
<feature type="binding site" evidence="6">
    <location>
        <position position="179"/>
    </location>
    <ligand>
        <name>Mg(2+)</name>
        <dbReference type="ChEBI" id="CHEBI:18420"/>
    </ligand>
</feature>
<dbReference type="InterPro" id="IPR034603">
    <property type="entry name" value="Dipeptide_epimerase"/>
</dbReference>
<dbReference type="Gene3D" id="3.30.390.10">
    <property type="entry name" value="Enolase-like, N-terminal domain"/>
    <property type="match status" value="1"/>
</dbReference>
<accession>A0A5C5YYS0</accession>
<dbReference type="SMART" id="SM00922">
    <property type="entry name" value="MR_MLE"/>
    <property type="match status" value="1"/>
</dbReference>
<organism evidence="9 10">
    <name type="scientific">Novipirellula herctigrandis</name>
    <dbReference type="NCBI Taxonomy" id="2527986"/>
    <lineage>
        <taxon>Bacteria</taxon>
        <taxon>Pseudomonadati</taxon>
        <taxon>Planctomycetota</taxon>
        <taxon>Planctomycetia</taxon>
        <taxon>Pirellulales</taxon>
        <taxon>Pirellulaceae</taxon>
        <taxon>Novipirellula</taxon>
    </lineage>
</organism>
<name>A0A5C5YYS0_9BACT</name>
<protein>
    <recommendedName>
        <fullName evidence="7">Dipeptide epimerase</fullName>
        <ecNumber evidence="7">5.1.1.-</ecNumber>
    </recommendedName>
</protein>
<keyword evidence="10" id="KW-1185">Reference proteome</keyword>
<keyword evidence="3 6" id="KW-0460">Magnesium</keyword>
<dbReference type="SFLD" id="SFLDS00001">
    <property type="entry name" value="Enolase"/>
    <property type="match status" value="1"/>
</dbReference>
<evidence type="ECO:0000256" key="7">
    <source>
        <dbReference type="RuleBase" id="RU366006"/>
    </source>
</evidence>
<evidence type="ECO:0000256" key="3">
    <source>
        <dbReference type="ARBA" id="ARBA00022842"/>
    </source>
</evidence>
<dbReference type="InterPro" id="IPR013341">
    <property type="entry name" value="Mandelate_racemase_N_dom"/>
</dbReference>
<keyword evidence="2 6" id="KW-0479">Metal-binding</keyword>
<dbReference type="EC" id="5.1.1.-" evidence="7"/>
<feature type="active site" description="Proton acceptor; specific for (S)-substrate epimerization" evidence="5">
    <location>
        <position position="253"/>
    </location>
</feature>
<dbReference type="RefSeq" id="WP_146395264.1">
    <property type="nucleotide sequence ID" value="NZ_SJPJ01000001.1"/>
</dbReference>
<comment type="caution">
    <text evidence="9">The sequence shown here is derived from an EMBL/GenBank/DDBJ whole genome shotgun (WGS) entry which is preliminary data.</text>
</comment>
<comment type="cofactor">
    <cofactor evidence="6 7">
        <name>Mg(2+)</name>
        <dbReference type="ChEBI" id="CHEBI:18420"/>
    </cofactor>
    <text evidence="6 7">Binds 1 Mg(2+) ion per subunit.</text>
</comment>
<dbReference type="InterPro" id="IPR036849">
    <property type="entry name" value="Enolase-like_C_sf"/>
</dbReference>
<dbReference type="PANTHER" id="PTHR48080:SF3">
    <property type="entry name" value="ENOLASE SUPERFAMILY MEMBER DDB_G0284701"/>
    <property type="match status" value="1"/>
</dbReference>
<dbReference type="EMBL" id="SJPJ01000001">
    <property type="protein sequence ID" value="TWT80194.1"/>
    <property type="molecule type" value="Genomic_DNA"/>
</dbReference>
<evidence type="ECO:0000256" key="6">
    <source>
        <dbReference type="PIRSR" id="PIRSR634603-3"/>
    </source>
</evidence>
<dbReference type="SFLD" id="SFLDG00180">
    <property type="entry name" value="muconate_cycloisomerase"/>
    <property type="match status" value="1"/>
</dbReference>
<dbReference type="GO" id="GO:0016855">
    <property type="term" value="F:racemase and epimerase activity, acting on amino acids and derivatives"/>
    <property type="evidence" value="ECO:0007669"/>
    <property type="project" value="UniProtKB-UniRule"/>
</dbReference>
<evidence type="ECO:0000313" key="10">
    <source>
        <dbReference type="Proteomes" id="UP000315010"/>
    </source>
</evidence>
<proteinExistence type="inferred from homology"/>
<gene>
    <name evidence="9" type="primary">ycjG</name>
    <name evidence="9" type="ORF">CA13_16070</name>
</gene>
<evidence type="ECO:0000256" key="4">
    <source>
        <dbReference type="ARBA" id="ARBA00023235"/>
    </source>
</evidence>
<dbReference type="InterPro" id="IPR013342">
    <property type="entry name" value="Mandelate_racemase_C"/>
</dbReference>
<evidence type="ECO:0000259" key="8">
    <source>
        <dbReference type="SMART" id="SM00922"/>
    </source>
</evidence>
<comment type="similarity">
    <text evidence="1 7">Belongs to the mandelate racemase/muconate lactonizing enzyme family.</text>
</comment>
<dbReference type="Gene3D" id="3.20.20.120">
    <property type="entry name" value="Enolase-like C-terminal domain"/>
    <property type="match status" value="1"/>
</dbReference>
<feature type="binding site" evidence="6">
    <location>
        <position position="205"/>
    </location>
    <ligand>
        <name>Mg(2+)</name>
        <dbReference type="ChEBI" id="CHEBI:18420"/>
    </ligand>
</feature>
<dbReference type="Proteomes" id="UP000315010">
    <property type="component" value="Unassembled WGS sequence"/>
</dbReference>
<dbReference type="PANTHER" id="PTHR48080">
    <property type="entry name" value="D-GALACTONATE DEHYDRATASE-RELATED"/>
    <property type="match status" value="1"/>
</dbReference>
<dbReference type="SUPFAM" id="SSF54826">
    <property type="entry name" value="Enolase N-terminal domain-like"/>
    <property type="match status" value="1"/>
</dbReference>
<sequence>MKMTLYQLDLPLAHEFTIARESISVQRSLIVELEHEGISGFGEVTENRFYGHTLGSISASLEKTQHLLGKCLERSPEDLWNVLKVAVGFDRFALSAIDIALHDLRGKRLGVPTWKDWGFRWKDTVQSSYTIGIDAIDKMIAKLAEQSGWSIYKIKLGTDNDVQIVRQLRKHTDAVFRVDANCGWTAQETIDNSKVLADLGVEFIEQPLPIGACRDDKLRVFNESALPIVADEDCQVSEDVVRCVGLFHGINVKVCKCGGLTPALAMLRQARRLGMKTMVGCMVESSVGISAAAQLLPLLDYADFDGALLLRDDPATGVVVDKGLVRLSSYPGCGAVLDRIRAASFCIAEADTTTTNIVDRNNLRDGGRS</sequence>